<dbReference type="InterPro" id="IPR019141">
    <property type="entry name" value="DUF2045"/>
</dbReference>
<evidence type="ECO:0000313" key="1">
    <source>
        <dbReference type="EnsemblPlants" id="HORVU.MOREX.r3.5HG0502550.1.CDS1"/>
    </source>
</evidence>
<dbReference type="InParanoid" id="A0A287S445"/>
<dbReference type="PANTHER" id="PTHR21477">
    <property type="entry name" value="ZGC:172139"/>
    <property type="match status" value="1"/>
</dbReference>
<protein>
    <recommendedName>
        <fullName evidence="3">Protein PHLOEM PROTEIN 2-LIKE A10</fullName>
    </recommendedName>
</protein>
<reference evidence="1" key="2">
    <citation type="submission" date="2020-10" db="EMBL/GenBank/DDBJ databases">
        <authorList>
            <person name="Scholz U."/>
            <person name="Mascher M."/>
            <person name="Fiebig A."/>
        </authorList>
    </citation>
    <scope>NUCLEOTIDE SEQUENCE [LARGE SCALE GENOMIC DNA]</scope>
    <source>
        <strain evidence="1">cv. Morex</strain>
    </source>
</reference>
<dbReference type="EnsemblPlants" id="HORVU.MOREX.r3.5HG0502550.1">
    <property type="protein sequence ID" value="HORVU.MOREX.r3.5HG0502550.1.CDS1"/>
    <property type="gene ID" value="HORVU.MOREX.r3.5HG0502550"/>
</dbReference>
<dbReference type="Gramene" id="HORVU.MOREX.r3.5HG0502550.1">
    <property type="protein sequence ID" value="HORVU.MOREX.r3.5HG0502550.1.CDS1"/>
    <property type="gene ID" value="HORVU.MOREX.r3.5HG0502550"/>
</dbReference>
<evidence type="ECO:0008006" key="3">
    <source>
        <dbReference type="Google" id="ProtNLM"/>
    </source>
</evidence>
<dbReference type="ExpressionAtlas" id="A0A287S445">
    <property type="expression patterns" value="baseline"/>
</dbReference>
<dbReference type="Gramene" id="HORVU.MOREX.r2.5HG0417440.1">
    <property type="protein sequence ID" value="HORVU.MOREX.r2.5HG0417440.1.CDS.1"/>
    <property type="gene ID" value="HORVU.MOREX.r2.5HG0417440"/>
</dbReference>
<dbReference type="AlphaFoldDB" id="A0A287S445"/>
<accession>A0A287S445</accession>
<dbReference type="GeneID" id="123451809"/>
<keyword evidence="2" id="KW-1185">Reference proteome</keyword>
<dbReference type="FunCoup" id="A0A287S445">
    <property type="interactions" value="11"/>
</dbReference>
<dbReference type="OrthoDB" id="1641131at2759"/>
<dbReference type="KEGG" id="hvg:123451809"/>
<dbReference type="RefSeq" id="XP_044984288.1">
    <property type="nucleotide sequence ID" value="XM_045128353.1"/>
</dbReference>
<dbReference type="SMR" id="A0A287S445"/>
<gene>
    <name evidence="1" type="primary">LOC123451809</name>
</gene>
<dbReference type="Proteomes" id="UP000011116">
    <property type="component" value="Chromosome 5H"/>
</dbReference>
<reference evidence="2" key="1">
    <citation type="journal article" date="2012" name="Nature">
        <title>A physical, genetic and functional sequence assembly of the barley genome.</title>
        <authorList>
            <consortium name="The International Barley Genome Sequencing Consortium"/>
            <person name="Mayer K.F."/>
            <person name="Waugh R."/>
            <person name="Brown J.W."/>
            <person name="Schulman A."/>
            <person name="Langridge P."/>
            <person name="Platzer M."/>
            <person name="Fincher G.B."/>
            <person name="Muehlbauer G.J."/>
            <person name="Sato K."/>
            <person name="Close T.J."/>
            <person name="Wise R.P."/>
            <person name="Stein N."/>
        </authorList>
    </citation>
    <scope>NUCLEOTIDE SEQUENCE [LARGE SCALE GENOMIC DNA]</scope>
    <source>
        <strain evidence="2">cv. Morex</strain>
    </source>
</reference>
<proteinExistence type="predicted"/>
<evidence type="ECO:0000313" key="2">
    <source>
        <dbReference type="Proteomes" id="UP000011116"/>
    </source>
</evidence>
<dbReference type="PANTHER" id="PTHR21477:SF25">
    <property type="entry name" value="OS10G0102400 PROTEIN"/>
    <property type="match status" value="1"/>
</dbReference>
<organism evidence="1 2">
    <name type="scientific">Hordeum vulgare subsp. vulgare</name>
    <name type="common">Domesticated barley</name>
    <dbReference type="NCBI Taxonomy" id="112509"/>
    <lineage>
        <taxon>Eukaryota</taxon>
        <taxon>Viridiplantae</taxon>
        <taxon>Streptophyta</taxon>
        <taxon>Embryophyta</taxon>
        <taxon>Tracheophyta</taxon>
        <taxon>Spermatophyta</taxon>
        <taxon>Magnoliopsida</taxon>
        <taxon>Liliopsida</taxon>
        <taxon>Poales</taxon>
        <taxon>Poaceae</taxon>
        <taxon>BOP clade</taxon>
        <taxon>Pooideae</taxon>
        <taxon>Triticodae</taxon>
        <taxon>Triticeae</taxon>
        <taxon>Hordeinae</taxon>
        <taxon>Hordeum</taxon>
    </lineage>
</organism>
<name>A0A287S445_HORVV</name>
<sequence length="358" mass="37850">MDALAPAGRRRLLAGAAAATACYGLYSLYLHHRRRIAAALSLADALSQVGSDLAGFLRSDSDQVPRSLLQLSKLAASDHVSSAASALSESLASGALRAFSSHRAARGPDPPSPPLHDRILDRLLSPDGAGFASAVLGGFARNLVLSCRDPEPRPRAPGQPDWLAALCSDRGKEAAAELVRVFVSTAVAAYLDRTAAVPTSDQVPAGVVTNPKHDAKLKDLLVSVCNGAVETFVRTSRQVAKEASISRAEAAVVQEVCNSGPSCVMERVSTTLAMPSNRRFVLDVTGRVTAEMVRSFLEFSTQRVSAGARKSIVVARDEIAERGLVAVKYLSAKSMAIFTLCLTMCMHISVGMRFPLPA</sequence>
<reference evidence="1" key="3">
    <citation type="submission" date="2022-01" db="UniProtKB">
        <authorList>
            <consortium name="EnsemblPlants"/>
        </authorList>
    </citation>
    <scope>IDENTIFICATION</scope>
    <source>
        <strain evidence="1">subsp. vulgare</strain>
    </source>
</reference>